<dbReference type="AlphaFoldDB" id="A0A6I2KYS7"/>
<keyword evidence="1" id="KW-1133">Transmembrane helix</keyword>
<dbReference type="EMBL" id="WKJK01000006">
    <property type="protein sequence ID" value="MRW90883.1"/>
    <property type="molecule type" value="Genomic_DNA"/>
</dbReference>
<name>A0A6I2KYS7_9BURK</name>
<evidence type="ECO:0000313" key="3">
    <source>
        <dbReference type="Proteomes" id="UP000433309"/>
    </source>
</evidence>
<proteinExistence type="predicted"/>
<dbReference type="Proteomes" id="UP000433309">
    <property type="component" value="Unassembled WGS sequence"/>
</dbReference>
<reference evidence="2 3" key="1">
    <citation type="submission" date="2019-11" db="EMBL/GenBank/DDBJ databases">
        <title>Novel species isolated from a subtropical stream in China.</title>
        <authorList>
            <person name="Lu H."/>
        </authorList>
    </citation>
    <scope>NUCLEOTIDE SEQUENCE [LARGE SCALE GENOMIC DNA]</scope>
    <source>
        <strain evidence="2 3">FT80W</strain>
    </source>
</reference>
<evidence type="ECO:0000313" key="2">
    <source>
        <dbReference type="EMBL" id="MRW90883.1"/>
    </source>
</evidence>
<keyword evidence="1" id="KW-0812">Transmembrane</keyword>
<keyword evidence="3" id="KW-1185">Reference proteome</keyword>
<gene>
    <name evidence="2" type="ORF">GJ699_12865</name>
</gene>
<accession>A0A6I2KYS7</accession>
<sequence length="73" mass="7636">MKTDTENVKAKAGWLRRDVEKLRGSLLFTKFSLAFSVGTLMGILLGGGLSLPVGVAFAGAVLAAVAVGFILRK</sequence>
<evidence type="ECO:0000256" key="1">
    <source>
        <dbReference type="SAM" id="Phobius"/>
    </source>
</evidence>
<organism evidence="2 3">
    <name type="scientific">Duganella guangzhouensis</name>
    <dbReference type="NCBI Taxonomy" id="2666084"/>
    <lineage>
        <taxon>Bacteria</taxon>
        <taxon>Pseudomonadati</taxon>
        <taxon>Pseudomonadota</taxon>
        <taxon>Betaproteobacteria</taxon>
        <taxon>Burkholderiales</taxon>
        <taxon>Oxalobacteraceae</taxon>
        <taxon>Telluria group</taxon>
        <taxon>Duganella</taxon>
    </lineage>
</organism>
<keyword evidence="1" id="KW-0472">Membrane</keyword>
<feature type="transmembrane region" description="Helical" evidence="1">
    <location>
        <begin position="26"/>
        <end position="45"/>
    </location>
</feature>
<comment type="caution">
    <text evidence="2">The sequence shown here is derived from an EMBL/GenBank/DDBJ whole genome shotgun (WGS) entry which is preliminary data.</text>
</comment>
<feature type="transmembrane region" description="Helical" evidence="1">
    <location>
        <begin position="51"/>
        <end position="71"/>
    </location>
</feature>
<dbReference type="RefSeq" id="WP_154376769.1">
    <property type="nucleotide sequence ID" value="NZ_WKJK01000006.1"/>
</dbReference>
<protein>
    <submittedName>
        <fullName evidence="2">Uncharacterized protein</fullName>
    </submittedName>
</protein>